<keyword evidence="1" id="KW-0812">Transmembrane</keyword>
<reference evidence="2 3" key="1">
    <citation type="journal article" date="2013" name="Curr. Biol.">
        <title>The Genome of the Foraminiferan Reticulomyxa filosa.</title>
        <authorList>
            <person name="Glockner G."/>
            <person name="Hulsmann N."/>
            <person name="Schleicher M."/>
            <person name="Noegel A.A."/>
            <person name="Eichinger L."/>
            <person name="Gallinger C."/>
            <person name="Pawlowski J."/>
            <person name="Sierra R."/>
            <person name="Euteneuer U."/>
            <person name="Pillet L."/>
            <person name="Moustafa A."/>
            <person name="Platzer M."/>
            <person name="Groth M."/>
            <person name="Szafranski K."/>
            <person name="Schliwa M."/>
        </authorList>
    </citation>
    <scope>NUCLEOTIDE SEQUENCE [LARGE SCALE GENOMIC DNA]</scope>
</reference>
<comment type="caution">
    <text evidence="2">The sequence shown here is derived from an EMBL/GenBank/DDBJ whole genome shotgun (WGS) entry which is preliminary data.</text>
</comment>
<gene>
    <name evidence="2" type="ORF">RFI_32950</name>
</gene>
<keyword evidence="1" id="KW-0472">Membrane</keyword>
<keyword evidence="3" id="KW-1185">Reference proteome</keyword>
<sequence>MVTKKKTEGPNCASAFFPYDNNWFSAIRAEILAPNRCIYRDEKEEYFEYEKAAATSEVGVILIVAVMFVMILLITIAWRSKNPFITDWFRIIAIYAAGKTFHHFCCLFFFFYLKKKVMVPYFFFFLYTYVLFFWIGFVGFAVVIHNFAELYLLRVVWFGQKANSFIGNTVIVLYAFLMTTFLAFLPMNGLYVLAMVQGSTMDYLFCVSFPVIATKFLPHRYNFCDFILAASAAIIHILSLQPLFLGFAFANSQITGITTLGLFPTFFLYTYFAGRELGRFGFLGPSFQELLNYFWAMRVLRNLRAIKTEIPLQNIAPATEKPQDNKALETQVELANQHENIKITSIMADDAVILFFIYYYYYFFFFGISFKRVVEAITQASGEADQVASDSDKGRARDFAQKGAIEYFNMPNWQVVLVFFSALALSLANSIIIWYSPCFVSDSIICKA</sequence>
<evidence type="ECO:0000313" key="2">
    <source>
        <dbReference type="EMBL" id="ETO04448.1"/>
    </source>
</evidence>
<feature type="transmembrane region" description="Helical" evidence="1">
    <location>
        <begin position="191"/>
        <end position="214"/>
    </location>
</feature>
<feature type="transmembrane region" description="Helical" evidence="1">
    <location>
        <begin position="91"/>
        <end position="113"/>
    </location>
</feature>
<accession>X6LRG0</accession>
<dbReference type="AlphaFoldDB" id="X6LRG0"/>
<feature type="transmembrane region" description="Helical" evidence="1">
    <location>
        <begin position="165"/>
        <end position="185"/>
    </location>
</feature>
<dbReference type="Proteomes" id="UP000023152">
    <property type="component" value="Unassembled WGS sequence"/>
</dbReference>
<proteinExistence type="predicted"/>
<protein>
    <submittedName>
        <fullName evidence="2">Uncharacterized protein</fullName>
    </submittedName>
</protein>
<feature type="transmembrane region" description="Helical" evidence="1">
    <location>
        <begin position="226"/>
        <end position="248"/>
    </location>
</feature>
<organism evidence="2 3">
    <name type="scientific">Reticulomyxa filosa</name>
    <dbReference type="NCBI Taxonomy" id="46433"/>
    <lineage>
        <taxon>Eukaryota</taxon>
        <taxon>Sar</taxon>
        <taxon>Rhizaria</taxon>
        <taxon>Retaria</taxon>
        <taxon>Foraminifera</taxon>
        <taxon>Monothalamids</taxon>
        <taxon>Reticulomyxidae</taxon>
        <taxon>Reticulomyxa</taxon>
    </lineage>
</organism>
<feature type="transmembrane region" description="Helical" evidence="1">
    <location>
        <begin position="351"/>
        <end position="370"/>
    </location>
</feature>
<feature type="transmembrane region" description="Helical" evidence="1">
    <location>
        <begin position="58"/>
        <end position="79"/>
    </location>
</feature>
<evidence type="ECO:0000256" key="1">
    <source>
        <dbReference type="SAM" id="Phobius"/>
    </source>
</evidence>
<feature type="transmembrane region" description="Helical" evidence="1">
    <location>
        <begin position="413"/>
        <end position="435"/>
    </location>
</feature>
<feature type="transmembrane region" description="Helical" evidence="1">
    <location>
        <begin position="119"/>
        <end position="144"/>
    </location>
</feature>
<dbReference type="EMBL" id="ASPP01029357">
    <property type="protein sequence ID" value="ETO04448.1"/>
    <property type="molecule type" value="Genomic_DNA"/>
</dbReference>
<evidence type="ECO:0000313" key="3">
    <source>
        <dbReference type="Proteomes" id="UP000023152"/>
    </source>
</evidence>
<name>X6LRG0_RETFI</name>
<feature type="transmembrane region" description="Helical" evidence="1">
    <location>
        <begin position="254"/>
        <end position="272"/>
    </location>
</feature>
<keyword evidence="1" id="KW-1133">Transmembrane helix</keyword>